<evidence type="ECO:0000256" key="2">
    <source>
        <dbReference type="ARBA" id="ARBA00023125"/>
    </source>
</evidence>
<dbReference type="InterPro" id="IPR044946">
    <property type="entry name" value="Restrct_endonuc_typeI_TRD_sf"/>
</dbReference>
<sequence>MQEIRFGEIAEKQAERGGHALITYGKPLRRYVKPAGQAEKSVFPPESPAGSQPENPAAPRRGRKRRERTWRAMPVLNLKALGEAYADARLFDMPLLDENAPQDGFTREGDVILALAPPFSCACIGPDETGAFIPNSCAVIRMDENTRSMLDPWYLAGFLALPSTLKALQSKRAGGSSALLTLDQIRDLPLIVPDIAHQKALGEAVRRHAQVKIALRRFEESEMQALASAYAHTIQKDGVHE</sequence>
<dbReference type="Gene3D" id="3.90.220.20">
    <property type="entry name" value="DNA methylase specificity domains"/>
    <property type="match status" value="1"/>
</dbReference>
<evidence type="ECO:0000256" key="3">
    <source>
        <dbReference type="SAM" id="MobiDB-lite"/>
    </source>
</evidence>
<evidence type="ECO:0000313" key="5">
    <source>
        <dbReference type="Proteomes" id="UP000269591"/>
    </source>
</evidence>
<organism evidence="4 5">
    <name type="scientific">Slackia equolifaciens</name>
    <dbReference type="NCBI Taxonomy" id="498718"/>
    <lineage>
        <taxon>Bacteria</taxon>
        <taxon>Bacillati</taxon>
        <taxon>Actinomycetota</taxon>
        <taxon>Coriobacteriia</taxon>
        <taxon>Eggerthellales</taxon>
        <taxon>Eggerthellaceae</taxon>
        <taxon>Slackia</taxon>
    </lineage>
</organism>
<keyword evidence="1" id="KW-0680">Restriction system</keyword>
<dbReference type="RefSeq" id="WP_123209141.1">
    <property type="nucleotide sequence ID" value="NZ_JBHTHO010000010.1"/>
</dbReference>
<proteinExistence type="predicted"/>
<name>A0A3N0AX08_9ACTN</name>
<accession>A0A3N0AX08</accession>
<dbReference type="EMBL" id="QIBX01000013">
    <property type="protein sequence ID" value="RNL39140.1"/>
    <property type="molecule type" value="Genomic_DNA"/>
</dbReference>
<keyword evidence="5" id="KW-1185">Reference proteome</keyword>
<dbReference type="SUPFAM" id="SSF116734">
    <property type="entry name" value="DNA methylase specificity domain"/>
    <property type="match status" value="1"/>
</dbReference>
<evidence type="ECO:0000256" key="1">
    <source>
        <dbReference type="ARBA" id="ARBA00022747"/>
    </source>
</evidence>
<reference evidence="5" key="1">
    <citation type="submission" date="2018-05" db="EMBL/GenBank/DDBJ databases">
        <title>Genome Sequencing of selected type strains of the family Eggerthellaceae.</title>
        <authorList>
            <person name="Danylec N."/>
            <person name="Stoll D.A."/>
            <person name="Doetsch A."/>
            <person name="Huch M."/>
        </authorList>
    </citation>
    <scope>NUCLEOTIDE SEQUENCE [LARGE SCALE GENOMIC DNA]</scope>
    <source>
        <strain evidence="5">DSM 24851</strain>
    </source>
</reference>
<keyword evidence="2" id="KW-0238">DNA-binding</keyword>
<dbReference type="AlphaFoldDB" id="A0A3N0AX08"/>
<comment type="caution">
    <text evidence="4">The sequence shown here is derived from an EMBL/GenBank/DDBJ whole genome shotgun (WGS) entry which is preliminary data.</text>
</comment>
<protein>
    <recommendedName>
        <fullName evidence="6">Type I restriction modification DNA specificity domain-containing protein</fullName>
    </recommendedName>
</protein>
<dbReference type="GO" id="GO:0003677">
    <property type="term" value="F:DNA binding"/>
    <property type="evidence" value="ECO:0007669"/>
    <property type="project" value="UniProtKB-KW"/>
</dbReference>
<evidence type="ECO:0008006" key="6">
    <source>
        <dbReference type="Google" id="ProtNLM"/>
    </source>
</evidence>
<evidence type="ECO:0000313" key="4">
    <source>
        <dbReference type="EMBL" id="RNL39140.1"/>
    </source>
</evidence>
<feature type="region of interest" description="Disordered" evidence="3">
    <location>
        <begin position="35"/>
        <end position="66"/>
    </location>
</feature>
<dbReference type="OrthoDB" id="8445321at2"/>
<dbReference type="Proteomes" id="UP000269591">
    <property type="component" value="Unassembled WGS sequence"/>
</dbReference>
<gene>
    <name evidence="4" type="ORF">DMP06_07620</name>
</gene>
<dbReference type="GO" id="GO:0009307">
    <property type="term" value="P:DNA restriction-modification system"/>
    <property type="evidence" value="ECO:0007669"/>
    <property type="project" value="UniProtKB-KW"/>
</dbReference>